<comment type="caution">
    <text evidence="2">The sequence shown here is derived from an EMBL/GenBank/DDBJ whole genome shotgun (WGS) entry which is preliminary data.</text>
</comment>
<dbReference type="Proteomes" id="UP001526201">
    <property type="component" value="Unassembled WGS sequence"/>
</dbReference>
<feature type="transmembrane region" description="Helical" evidence="1">
    <location>
        <begin position="96"/>
        <end position="119"/>
    </location>
</feature>
<proteinExistence type="predicted"/>
<feature type="transmembrane region" description="Helical" evidence="1">
    <location>
        <begin position="33"/>
        <end position="55"/>
    </location>
</feature>
<keyword evidence="1" id="KW-1133">Transmembrane helix</keyword>
<keyword evidence="3" id="KW-1185">Reference proteome</keyword>
<dbReference type="Pfam" id="PF04020">
    <property type="entry name" value="Phage_holin_4_2"/>
    <property type="match status" value="1"/>
</dbReference>
<keyword evidence="1" id="KW-0472">Membrane</keyword>
<feature type="transmembrane region" description="Helical" evidence="1">
    <location>
        <begin position="62"/>
        <end position="84"/>
    </location>
</feature>
<accession>A0ABT3CDV4</accession>
<evidence type="ECO:0000256" key="1">
    <source>
        <dbReference type="SAM" id="Phobius"/>
    </source>
</evidence>
<gene>
    <name evidence="2" type="ORF">H7J73_16695</name>
</gene>
<keyword evidence="1" id="KW-0812">Transmembrane</keyword>
<reference evidence="2 3" key="1">
    <citation type="journal article" date="2022" name="BMC Genomics">
        <title>Comparative genome analysis of mycobacteria focusing on tRNA and non-coding RNA.</title>
        <authorList>
            <person name="Behra P.R.K."/>
            <person name="Pettersson B.M.F."/>
            <person name="Ramesh M."/>
            <person name="Das S."/>
            <person name="Dasgupta S."/>
            <person name="Kirsebom L.A."/>
        </authorList>
    </citation>
    <scope>NUCLEOTIDE SEQUENCE [LARGE SCALE GENOMIC DNA]</scope>
    <source>
        <strain evidence="2 3">DSM 44078</strain>
    </source>
</reference>
<dbReference type="RefSeq" id="WP_264068662.1">
    <property type="nucleotide sequence ID" value="NZ_JACKTY010000030.1"/>
</dbReference>
<protein>
    <submittedName>
        <fullName evidence="2">Phage holin family protein</fullName>
    </submittedName>
</protein>
<evidence type="ECO:0000313" key="3">
    <source>
        <dbReference type="Proteomes" id="UP001526201"/>
    </source>
</evidence>
<sequence length="127" mass="13060">MIRFLLRAVVFLGSAAIGLLVAAWLVPGVSVSISGFVAAVVIFSVAQAILSPFFLKMASRYASAFLGGIGLVSTLAALVLASVLTHGLSIRGIGSWVIATIVVWLVTALATVLLPVLVIKRKAGSAQ</sequence>
<organism evidence="2 3">
    <name type="scientific">Mycolicibacterium komossense</name>
    <dbReference type="NCBI Taxonomy" id="1779"/>
    <lineage>
        <taxon>Bacteria</taxon>
        <taxon>Bacillati</taxon>
        <taxon>Actinomycetota</taxon>
        <taxon>Actinomycetes</taxon>
        <taxon>Mycobacteriales</taxon>
        <taxon>Mycobacteriaceae</taxon>
        <taxon>Mycolicibacterium</taxon>
    </lineage>
</organism>
<dbReference type="InterPro" id="IPR007165">
    <property type="entry name" value="Phage_holin_4_2"/>
</dbReference>
<dbReference type="EMBL" id="JACKTY010000030">
    <property type="protein sequence ID" value="MCV7227665.1"/>
    <property type="molecule type" value="Genomic_DNA"/>
</dbReference>
<evidence type="ECO:0000313" key="2">
    <source>
        <dbReference type="EMBL" id="MCV7227665.1"/>
    </source>
</evidence>
<name>A0ABT3CDV4_9MYCO</name>